<dbReference type="PANTHER" id="PTHR48094">
    <property type="entry name" value="PROTEIN/NUCLEIC ACID DEGLYCASE DJ-1-RELATED"/>
    <property type="match status" value="1"/>
</dbReference>
<dbReference type="GO" id="GO:0005737">
    <property type="term" value="C:cytoplasm"/>
    <property type="evidence" value="ECO:0007669"/>
    <property type="project" value="TreeGrafter"/>
</dbReference>
<protein>
    <recommendedName>
        <fullName evidence="1">D-lactate dehydratase</fullName>
        <ecNumber evidence="1">4.2.1.130</ecNumber>
    </recommendedName>
</protein>
<dbReference type="EC" id="4.2.1.130" evidence="1"/>
<dbReference type="PANTHER" id="PTHR48094:SF11">
    <property type="entry name" value="GLUTATHIONE-INDEPENDENT GLYOXALASE HSP31-RELATED"/>
    <property type="match status" value="1"/>
</dbReference>
<accession>A0AAD6CAW7</accession>
<evidence type="ECO:0000313" key="7">
    <source>
        <dbReference type="Proteomes" id="UP001213681"/>
    </source>
</evidence>
<dbReference type="GO" id="GO:0019243">
    <property type="term" value="P:methylglyoxal catabolic process to D-lactate via S-lactoyl-glutathione"/>
    <property type="evidence" value="ECO:0007669"/>
    <property type="project" value="TreeGrafter"/>
</dbReference>
<dbReference type="AlphaFoldDB" id="A0AAD6CAW7"/>
<reference evidence="6" key="2">
    <citation type="journal article" date="2023" name="IMA Fungus">
        <title>Comparative genomic study of the Penicillium genus elucidates a diverse pangenome and 15 lateral gene transfer events.</title>
        <authorList>
            <person name="Petersen C."/>
            <person name="Sorensen T."/>
            <person name="Nielsen M.R."/>
            <person name="Sondergaard T.E."/>
            <person name="Sorensen J.L."/>
            <person name="Fitzpatrick D.A."/>
            <person name="Frisvad J.C."/>
            <person name="Nielsen K.L."/>
        </authorList>
    </citation>
    <scope>NUCLEOTIDE SEQUENCE</scope>
    <source>
        <strain evidence="6">IBT 16125</strain>
    </source>
</reference>
<dbReference type="CDD" id="cd03141">
    <property type="entry name" value="GATase1_Hsp31_like"/>
    <property type="match status" value="1"/>
</dbReference>
<evidence type="ECO:0000256" key="2">
    <source>
        <dbReference type="ARBA" id="ARBA00023016"/>
    </source>
</evidence>
<keyword evidence="3" id="KW-0456">Lyase</keyword>
<sequence>MAPKVLVVLTSANEIPKLQRPTGWYLPEFAHPHEILHGKASLTIASPKGGEAPLDPASVEMFKSDATSTKFLAEQKALWTNTHKLSDILPRADEFDALFYVGGHGRKLPTIPSLIYQPRPNPKNKRKTSLALTYTSYPAMFDLTTDPVSLSLIETFAAAKKPVAAVCHGPCVFLNAKSPSGVPLISGATVTGFSNAEEDQVQLSDAMPFMLETELQKISGGGYVKADEPWGEKVVVSKTAGVGGPLITGQNPASATGVGLAIAKALGL</sequence>
<evidence type="ECO:0000256" key="3">
    <source>
        <dbReference type="ARBA" id="ARBA00023239"/>
    </source>
</evidence>
<reference evidence="6" key="1">
    <citation type="submission" date="2022-12" db="EMBL/GenBank/DDBJ databases">
        <authorList>
            <person name="Petersen C."/>
        </authorList>
    </citation>
    <scope>NUCLEOTIDE SEQUENCE</scope>
    <source>
        <strain evidence="6">IBT 16125</strain>
    </source>
</reference>
<comment type="similarity">
    <text evidence="4">Belongs to the peptidase C56 family. HSP31-like subfamily.</text>
</comment>
<dbReference type="GO" id="GO:0019172">
    <property type="term" value="F:glyoxalase III activity"/>
    <property type="evidence" value="ECO:0007669"/>
    <property type="project" value="UniProtKB-EC"/>
</dbReference>
<evidence type="ECO:0000313" key="6">
    <source>
        <dbReference type="EMBL" id="KAJ5459748.1"/>
    </source>
</evidence>
<dbReference type="InterPro" id="IPR050325">
    <property type="entry name" value="Prot/Nucl_acid_deglycase"/>
</dbReference>
<comment type="catalytic activity">
    <reaction evidence="5">
        <text>methylglyoxal + H2O = (R)-lactate + H(+)</text>
        <dbReference type="Rhea" id="RHEA:27754"/>
        <dbReference type="ChEBI" id="CHEBI:15377"/>
        <dbReference type="ChEBI" id="CHEBI:15378"/>
        <dbReference type="ChEBI" id="CHEBI:16004"/>
        <dbReference type="ChEBI" id="CHEBI:17158"/>
        <dbReference type="EC" id="4.2.1.130"/>
    </reaction>
</comment>
<dbReference type="Proteomes" id="UP001213681">
    <property type="component" value="Unassembled WGS sequence"/>
</dbReference>
<dbReference type="RefSeq" id="XP_056768790.1">
    <property type="nucleotide sequence ID" value="XM_056904683.1"/>
</dbReference>
<keyword evidence="2" id="KW-0346">Stress response</keyword>
<proteinExistence type="inferred from homology"/>
<dbReference type="InterPro" id="IPR029062">
    <property type="entry name" value="Class_I_gatase-like"/>
</dbReference>
<evidence type="ECO:0000256" key="5">
    <source>
        <dbReference type="ARBA" id="ARBA00048082"/>
    </source>
</evidence>
<evidence type="ECO:0000256" key="1">
    <source>
        <dbReference type="ARBA" id="ARBA00013134"/>
    </source>
</evidence>
<dbReference type="Gene3D" id="3.40.50.880">
    <property type="match status" value="1"/>
</dbReference>
<keyword evidence="7" id="KW-1185">Reference proteome</keyword>
<evidence type="ECO:0000256" key="4">
    <source>
        <dbReference type="ARBA" id="ARBA00038493"/>
    </source>
</evidence>
<gene>
    <name evidence="6" type="ORF">N7458_001300</name>
</gene>
<organism evidence="6 7">
    <name type="scientific">Penicillium daleae</name>
    <dbReference type="NCBI Taxonomy" id="63821"/>
    <lineage>
        <taxon>Eukaryota</taxon>
        <taxon>Fungi</taxon>
        <taxon>Dikarya</taxon>
        <taxon>Ascomycota</taxon>
        <taxon>Pezizomycotina</taxon>
        <taxon>Eurotiomycetes</taxon>
        <taxon>Eurotiomycetidae</taxon>
        <taxon>Eurotiales</taxon>
        <taxon>Aspergillaceae</taxon>
        <taxon>Penicillium</taxon>
    </lineage>
</organism>
<dbReference type="SUPFAM" id="SSF52317">
    <property type="entry name" value="Class I glutamine amidotransferase-like"/>
    <property type="match status" value="2"/>
</dbReference>
<name>A0AAD6CAW7_9EURO</name>
<comment type="caution">
    <text evidence="6">The sequence shown here is derived from an EMBL/GenBank/DDBJ whole genome shotgun (WGS) entry which is preliminary data.</text>
</comment>
<dbReference type="GeneID" id="81594926"/>
<dbReference type="EMBL" id="JAPVEA010000002">
    <property type="protein sequence ID" value="KAJ5459748.1"/>
    <property type="molecule type" value="Genomic_DNA"/>
</dbReference>